<reference evidence="1 2" key="1">
    <citation type="submission" date="2019-03" db="EMBL/GenBank/DDBJ databases">
        <title>Genomic Encyclopedia of Archaeal and Bacterial Type Strains, Phase II (KMG-II): from individual species to whole genera.</title>
        <authorList>
            <person name="Goeker M."/>
        </authorList>
    </citation>
    <scope>NUCLEOTIDE SEQUENCE [LARGE SCALE GENOMIC DNA]</scope>
    <source>
        <strain evidence="1 2">RL-C</strain>
    </source>
</reference>
<protein>
    <submittedName>
        <fullName evidence="1">Uncharacterized protein</fullName>
    </submittedName>
</protein>
<evidence type="ECO:0000313" key="2">
    <source>
        <dbReference type="Proteomes" id="UP000294830"/>
    </source>
</evidence>
<dbReference type="OrthoDB" id="1444645at2"/>
<name>A0A4R2EU16_9BACT</name>
<dbReference type="Proteomes" id="UP000294830">
    <property type="component" value="Unassembled WGS sequence"/>
</dbReference>
<evidence type="ECO:0000313" key="1">
    <source>
        <dbReference type="EMBL" id="TCN72057.1"/>
    </source>
</evidence>
<keyword evidence="2" id="KW-1185">Reference proteome</keyword>
<proteinExistence type="predicted"/>
<comment type="caution">
    <text evidence="1">The sequence shown here is derived from an EMBL/GenBank/DDBJ whole genome shotgun (WGS) entry which is preliminary data.</text>
</comment>
<dbReference type="AlphaFoldDB" id="A0A4R2EU16"/>
<dbReference type="EMBL" id="SLWB01000002">
    <property type="protein sequence ID" value="TCN72057.1"/>
    <property type="molecule type" value="Genomic_DNA"/>
</dbReference>
<sequence>MSTIQVNNGKAEIHRDGIVVGSFGHGEIICAEFNHDHSLILCVTDQGKVELRKENGSVHKSVATNAVYATFEGHDISVTTMKGKVELRKENGSLIKVVG</sequence>
<accession>A0A4R2EU16</accession>
<organism evidence="1 2">
    <name type="scientific">Acetobacteroides hydrogenigenes</name>
    <dbReference type="NCBI Taxonomy" id="979970"/>
    <lineage>
        <taxon>Bacteria</taxon>
        <taxon>Pseudomonadati</taxon>
        <taxon>Bacteroidota</taxon>
        <taxon>Bacteroidia</taxon>
        <taxon>Bacteroidales</taxon>
        <taxon>Rikenellaceae</taxon>
        <taxon>Acetobacteroides</taxon>
    </lineage>
</organism>
<gene>
    <name evidence="1" type="ORF">CLV25_10216</name>
</gene>
<dbReference type="RefSeq" id="WP_131838127.1">
    <property type="nucleotide sequence ID" value="NZ_SLWB01000002.1"/>
</dbReference>